<accession>A0A0V1B4A5</accession>
<proteinExistence type="predicted"/>
<dbReference type="EMBL" id="JYDH01000110">
    <property type="protein sequence ID" value="KRY31831.1"/>
    <property type="molecule type" value="Genomic_DNA"/>
</dbReference>
<sequence>MDAFPPPMIRTSVSWPDQRPETRVKGYDLISRLVGVRLVLSCAMLSSSYVVYVVAVLFLFDK</sequence>
<keyword evidence="3" id="KW-1185">Reference proteome</keyword>
<reference evidence="2 3" key="1">
    <citation type="submission" date="2015-01" db="EMBL/GenBank/DDBJ databases">
        <title>Evolution of Trichinella species and genotypes.</title>
        <authorList>
            <person name="Korhonen P.K."/>
            <person name="Edoardo P."/>
            <person name="Giuseppe L.R."/>
            <person name="Gasser R.B."/>
        </authorList>
    </citation>
    <scope>NUCLEOTIDE SEQUENCE [LARGE SCALE GENOMIC DNA]</scope>
    <source>
        <strain evidence="2">ISS3</strain>
    </source>
</reference>
<evidence type="ECO:0000313" key="3">
    <source>
        <dbReference type="Proteomes" id="UP000054776"/>
    </source>
</evidence>
<feature type="transmembrane region" description="Helical" evidence="1">
    <location>
        <begin position="38"/>
        <end position="60"/>
    </location>
</feature>
<dbReference type="AlphaFoldDB" id="A0A0V1B4A5"/>
<comment type="caution">
    <text evidence="2">The sequence shown here is derived from an EMBL/GenBank/DDBJ whole genome shotgun (WGS) entry which is preliminary data.</text>
</comment>
<dbReference type="Proteomes" id="UP000054776">
    <property type="component" value="Unassembled WGS sequence"/>
</dbReference>
<keyword evidence="1" id="KW-0812">Transmembrane</keyword>
<gene>
    <name evidence="2" type="ORF">T01_9300</name>
</gene>
<protein>
    <submittedName>
        <fullName evidence="2">Uncharacterized protein</fullName>
    </submittedName>
</protein>
<dbReference type="InParanoid" id="A0A0V1B4A5"/>
<organism evidence="2 3">
    <name type="scientific">Trichinella spiralis</name>
    <name type="common">Trichina worm</name>
    <dbReference type="NCBI Taxonomy" id="6334"/>
    <lineage>
        <taxon>Eukaryota</taxon>
        <taxon>Metazoa</taxon>
        <taxon>Ecdysozoa</taxon>
        <taxon>Nematoda</taxon>
        <taxon>Enoplea</taxon>
        <taxon>Dorylaimia</taxon>
        <taxon>Trichinellida</taxon>
        <taxon>Trichinellidae</taxon>
        <taxon>Trichinella</taxon>
    </lineage>
</organism>
<name>A0A0V1B4A5_TRISP</name>
<evidence type="ECO:0000256" key="1">
    <source>
        <dbReference type="SAM" id="Phobius"/>
    </source>
</evidence>
<keyword evidence="1" id="KW-0472">Membrane</keyword>
<evidence type="ECO:0000313" key="2">
    <source>
        <dbReference type="EMBL" id="KRY31831.1"/>
    </source>
</evidence>
<keyword evidence="1" id="KW-1133">Transmembrane helix</keyword>